<organism evidence="1 2">
    <name type="scientific">Limimaricola cinnabarinus LL-001</name>
    <dbReference type="NCBI Taxonomy" id="1337093"/>
    <lineage>
        <taxon>Bacteria</taxon>
        <taxon>Pseudomonadati</taxon>
        <taxon>Pseudomonadota</taxon>
        <taxon>Alphaproteobacteria</taxon>
        <taxon>Rhodobacterales</taxon>
        <taxon>Paracoccaceae</taxon>
        <taxon>Limimaricola</taxon>
    </lineage>
</organism>
<dbReference type="eggNOG" id="ENOG5030KFS">
    <property type="taxonomic scope" value="Bacteria"/>
</dbReference>
<dbReference type="Proteomes" id="UP000016566">
    <property type="component" value="Unassembled WGS sequence"/>
</dbReference>
<name>U3AHF1_9RHOB</name>
<proteinExistence type="predicted"/>
<protein>
    <submittedName>
        <fullName evidence="1">Uncharacterized protein</fullName>
    </submittedName>
</protein>
<dbReference type="AlphaFoldDB" id="U3AHF1"/>
<accession>U3AHF1</accession>
<evidence type="ECO:0000313" key="1">
    <source>
        <dbReference type="EMBL" id="GAD57124.1"/>
    </source>
</evidence>
<dbReference type="STRING" id="1337093.MBELCI_3176"/>
<comment type="caution">
    <text evidence="1">The sequence shown here is derived from an EMBL/GenBank/DDBJ whole genome shotgun (WGS) entry which is preliminary data.</text>
</comment>
<dbReference type="CDD" id="cd19958">
    <property type="entry name" value="pyocin_knob"/>
    <property type="match status" value="1"/>
</dbReference>
<sequence>MLFQTGYAGGAEMGLAGEADFSIKTSADGAGWTTALRLSAADGRASGAAVQSDPLDATPGRLLTVGAFGLGAVAAPAITDADAALTGGSFAIAMPSPGTPAGVTGPGLLWVAALGPDEATQRLHETATGRVWRRCRAGGIWQGWRREIGQADLLGPVSLSGGLPGGAVFETGETAASGRYLRLADGTQIAQLDAALFAQASPDRLEHVWSFPAPFAQSPQVTATLPGAEADFAGLAPGDIGPLMQETGAASAALRLPRAAGAAGFAGPARIANVRLLAVGRWSV</sequence>
<reference evidence="1" key="1">
    <citation type="journal article" date="2013" name="Genome Announc.">
        <title>Draft Genome Sequence of Loktanella cinnabarina LL-001T, Isolated from Deep-Sea Floor Sediment.</title>
        <authorList>
            <person name="Nishi S."/>
            <person name="Tsubouchi T."/>
            <person name="Takaki Y."/>
            <person name="Koyanagi R."/>
            <person name="Satoh N."/>
            <person name="Maruyama T."/>
            <person name="Hatada Y."/>
        </authorList>
    </citation>
    <scope>NUCLEOTIDE SEQUENCE [LARGE SCALE GENOMIC DNA]</scope>
    <source>
        <strain evidence="1">LL-001</strain>
    </source>
</reference>
<evidence type="ECO:0000313" key="2">
    <source>
        <dbReference type="Proteomes" id="UP000016566"/>
    </source>
</evidence>
<gene>
    <name evidence="1" type="ORF">MBELCI_3176</name>
</gene>
<keyword evidence="2" id="KW-1185">Reference proteome</keyword>
<dbReference type="EMBL" id="BATB01000063">
    <property type="protein sequence ID" value="GAD57124.1"/>
    <property type="molecule type" value="Genomic_DNA"/>
</dbReference>